<dbReference type="RefSeq" id="WP_205372604.1">
    <property type="nucleotide sequence ID" value="NZ_JAFEJA010000001.1"/>
</dbReference>
<proteinExistence type="predicted"/>
<evidence type="ECO:0000313" key="4">
    <source>
        <dbReference type="EMBL" id="MBM9618319.1"/>
    </source>
</evidence>
<dbReference type="InterPro" id="IPR009057">
    <property type="entry name" value="Homeodomain-like_sf"/>
</dbReference>
<name>A0ABS2ULQ2_9ACTN</name>
<gene>
    <name evidence="4" type="ORF">JE024_06085</name>
</gene>
<dbReference type="PANTHER" id="PTHR30055">
    <property type="entry name" value="HTH-TYPE TRANSCRIPTIONAL REGULATOR RUTR"/>
    <property type="match status" value="1"/>
</dbReference>
<dbReference type="InterPro" id="IPR001647">
    <property type="entry name" value="HTH_TetR"/>
</dbReference>
<dbReference type="PRINTS" id="PR00455">
    <property type="entry name" value="HTHTETR"/>
</dbReference>
<evidence type="ECO:0000256" key="2">
    <source>
        <dbReference type="PROSITE-ProRule" id="PRU00335"/>
    </source>
</evidence>
<comment type="caution">
    <text evidence="4">The sequence shown here is derived from an EMBL/GenBank/DDBJ whole genome shotgun (WGS) entry which is preliminary data.</text>
</comment>
<protein>
    <submittedName>
        <fullName evidence="4">TetR family transcriptional regulator</fullName>
    </submittedName>
</protein>
<keyword evidence="1 2" id="KW-0238">DNA-binding</keyword>
<dbReference type="EMBL" id="JAFEJA010000001">
    <property type="protein sequence ID" value="MBM9618319.1"/>
    <property type="molecule type" value="Genomic_DNA"/>
</dbReference>
<dbReference type="SUPFAM" id="SSF46689">
    <property type="entry name" value="Homeodomain-like"/>
    <property type="match status" value="1"/>
</dbReference>
<sequence>MPTATRSASVRQRIIEAVLRIIGRDGVAALTNRLIAQEAGVALGSVTYHFASRHELLREALLHFTRDESRRFTELSEAYTGTGADVLTGAAPAGPADGDAPACGDIATFALYVEAGRDDRLRPAAAEAFAAYDRLAARILAGLGVPDPARHATAAVALVMGLHLRRLATGSPEEDLVDALLLLARGASAPPPGRVAAPRART</sequence>
<dbReference type="Pfam" id="PF17940">
    <property type="entry name" value="TetR_C_31"/>
    <property type="match status" value="1"/>
</dbReference>
<feature type="domain" description="HTH tetR-type" evidence="3">
    <location>
        <begin position="8"/>
        <end position="68"/>
    </location>
</feature>
<reference evidence="4 5" key="1">
    <citation type="journal article" date="2016" name="Arch. Microbiol.">
        <title>Streptomyces zhihengii sp. nov., isolated from rhizospheric soil of Psammosilene tunicoides.</title>
        <authorList>
            <person name="Huang M.J."/>
            <person name="Fei J.J."/>
            <person name="Salam N."/>
            <person name="Kim C.J."/>
            <person name="Hozzein W.N."/>
            <person name="Xiao M."/>
            <person name="Huang H.Q."/>
            <person name="Li W.J."/>
        </authorList>
    </citation>
    <scope>NUCLEOTIDE SEQUENCE [LARGE SCALE GENOMIC DNA]</scope>
    <source>
        <strain evidence="4 5">YIM T102</strain>
    </source>
</reference>
<dbReference type="Pfam" id="PF00440">
    <property type="entry name" value="TetR_N"/>
    <property type="match status" value="1"/>
</dbReference>
<evidence type="ECO:0000256" key="1">
    <source>
        <dbReference type="ARBA" id="ARBA00023125"/>
    </source>
</evidence>
<evidence type="ECO:0000313" key="5">
    <source>
        <dbReference type="Proteomes" id="UP000664109"/>
    </source>
</evidence>
<dbReference type="InterPro" id="IPR041583">
    <property type="entry name" value="TetR_C_31"/>
</dbReference>
<accession>A0ABS2ULQ2</accession>
<organism evidence="4 5">
    <name type="scientific">Streptomyces zhihengii</name>
    <dbReference type="NCBI Taxonomy" id="1818004"/>
    <lineage>
        <taxon>Bacteria</taxon>
        <taxon>Bacillati</taxon>
        <taxon>Actinomycetota</taxon>
        <taxon>Actinomycetes</taxon>
        <taxon>Kitasatosporales</taxon>
        <taxon>Streptomycetaceae</taxon>
        <taxon>Streptomyces</taxon>
    </lineage>
</organism>
<dbReference type="PANTHER" id="PTHR30055:SF226">
    <property type="entry name" value="HTH-TYPE TRANSCRIPTIONAL REGULATOR PKSA"/>
    <property type="match status" value="1"/>
</dbReference>
<dbReference type="Gene3D" id="1.10.357.10">
    <property type="entry name" value="Tetracycline Repressor, domain 2"/>
    <property type="match status" value="1"/>
</dbReference>
<dbReference type="Proteomes" id="UP000664109">
    <property type="component" value="Unassembled WGS sequence"/>
</dbReference>
<keyword evidence="5" id="KW-1185">Reference proteome</keyword>
<feature type="DNA-binding region" description="H-T-H motif" evidence="2">
    <location>
        <begin position="31"/>
        <end position="50"/>
    </location>
</feature>
<evidence type="ECO:0000259" key="3">
    <source>
        <dbReference type="PROSITE" id="PS50977"/>
    </source>
</evidence>
<dbReference type="InterPro" id="IPR050109">
    <property type="entry name" value="HTH-type_TetR-like_transc_reg"/>
</dbReference>
<dbReference type="PROSITE" id="PS50977">
    <property type="entry name" value="HTH_TETR_2"/>
    <property type="match status" value="1"/>
</dbReference>